<dbReference type="InterPro" id="IPR014710">
    <property type="entry name" value="RmlC-like_jellyroll"/>
</dbReference>
<dbReference type="Pfam" id="PF07883">
    <property type="entry name" value="Cupin_2"/>
    <property type="match status" value="1"/>
</dbReference>
<dbReference type="PROSITE" id="PS50943">
    <property type="entry name" value="HTH_CROC1"/>
    <property type="match status" value="1"/>
</dbReference>
<dbReference type="Gene3D" id="2.60.120.10">
    <property type="entry name" value="Jelly Rolls"/>
    <property type="match status" value="1"/>
</dbReference>
<dbReference type="eggNOG" id="COG1396">
    <property type="taxonomic scope" value="Bacteria"/>
</dbReference>
<dbReference type="Gene3D" id="1.10.260.40">
    <property type="entry name" value="lambda repressor-like DNA-binding domains"/>
    <property type="match status" value="1"/>
</dbReference>
<evidence type="ECO:0000259" key="2">
    <source>
        <dbReference type="PROSITE" id="PS50943"/>
    </source>
</evidence>
<dbReference type="InterPro" id="IPR013096">
    <property type="entry name" value="Cupin_2"/>
</dbReference>
<evidence type="ECO:0000313" key="3">
    <source>
        <dbReference type="EMBL" id="ADG70890.1"/>
    </source>
</evidence>
<dbReference type="CDD" id="cd00093">
    <property type="entry name" value="HTH_XRE"/>
    <property type="match status" value="1"/>
</dbReference>
<name>D5U867_BRAM5</name>
<dbReference type="SUPFAM" id="SSF47413">
    <property type="entry name" value="lambda repressor-like DNA-binding domains"/>
    <property type="match status" value="1"/>
</dbReference>
<dbReference type="GO" id="GO:0005829">
    <property type="term" value="C:cytosol"/>
    <property type="evidence" value="ECO:0007669"/>
    <property type="project" value="TreeGrafter"/>
</dbReference>
<dbReference type="SUPFAM" id="SSF51182">
    <property type="entry name" value="RmlC-like cupins"/>
    <property type="match status" value="1"/>
</dbReference>
<dbReference type="AlphaFoldDB" id="D5U867"/>
<feature type="domain" description="HTH cro/C1-type" evidence="2">
    <location>
        <begin position="39"/>
        <end position="93"/>
    </location>
</feature>
<dbReference type="GO" id="GO:0003677">
    <property type="term" value="F:DNA binding"/>
    <property type="evidence" value="ECO:0007669"/>
    <property type="project" value="UniProtKB-KW"/>
</dbReference>
<dbReference type="Proteomes" id="UP000001915">
    <property type="component" value="Chromosome"/>
</dbReference>
<dbReference type="CDD" id="cd02209">
    <property type="entry name" value="cupin_XRE_C"/>
    <property type="match status" value="1"/>
</dbReference>
<dbReference type="STRING" id="526224.Bmur_0791"/>
<dbReference type="InterPro" id="IPR011051">
    <property type="entry name" value="RmlC_Cupin_sf"/>
</dbReference>
<keyword evidence="1" id="KW-0238">DNA-binding</keyword>
<dbReference type="InterPro" id="IPR050807">
    <property type="entry name" value="TransReg_Diox_bact_type"/>
</dbReference>
<protein>
    <submittedName>
        <fullName evidence="3">Transcriptional regulator, XRE family</fullName>
    </submittedName>
</protein>
<dbReference type="PANTHER" id="PTHR46797">
    <property type="entry name" value="HTH-TYPE TRANSCRIPTIONAL REGULATOR"/>
    <property type="match status" value="1"/>
</dbReference>
<evidence type="ECO:0000313" key="4">
    <source>
        <dbReference type="Proteomes" id="UP000001915"/>
    </source>
</evidence>
<dbReference type="KEGG" id="brm:Bmur_0791"/>
<dbReference type="InterPro" id="IPR001387">
    <property type="entry name" value="Cro/C1-type_HTH"/>
</dbReference>
<sequence>MHYFYTIEKNKKKYIIILNQSKNNKDKNMCNEIDIGIKIKDIRIKKGILIKDLAKKCGISSSMLSQIEKGNANPSLNTIKSIAKELEVPIFQFFIEDEENIKKINILKERDRKIIYTREVTYELLSPEGTSNIEFIRMILNEKDLESSIEPMPHKGEEVAFLLSGKAEITIFNQSAVMYEGDSIHIPALAPHKWKNLHDKESIIIFAVTPPEF</sequence>
<gene>
    <name evidence="3" type="ordered locus">Bmur_0791</name>
</gene>
<dbReference type="SMART" id="SM00530">
    <property type="entry name" value="HTH_XRE"/>
    <property type="match status" value="1"/>
</dbReference>
<dbReference type="Pfam" id="PF01381">
    <property type="entry name" value="HTH_3"/>
    <property type="match status" value="1"/>
</dbReference>
<dbReference type="HOGENOM" id="CLU_085376_1_2_12"/>
<accession>D5U867</accession>
<organism evidence="3 4">
    <name type="scientific">Brachyspira murdochii (strain ATCC 51284 / DSM 12563 / 56-150)</name>
    <name type="common">Serpulina murdochii</name>
    <dbReference type="NCBI Taxonomy" id="526224"/>
    <lineage>
        <taxon>Bacteria</taxon>
        <taxon>Pseudomonadati</taxon>
        <taxon>Spirochaetota</taxon>
        <taxon>Spirochaetia</taxon>
        <taxon>Brachyspirales</taxon>
        <taxon>Brachyspiraceae</taxon>
        <taxon>Brachyspira</taxon>
    </lineage>
</organism>
<proteinExistence type="predicted"/>
<dbReference type="EMBL" id="CP001959">
    <property type="protein sequence ID" value="ADG70890.1"/>
    <property type="molecule type" value="Genomic_DNA"/>
</dbReference>
<dbReference type="InterPro" id="IPR010982">
    <property type="entry name" value="Lambda_DNA-bd_dom_sf"/>
</dbReference>
<reference evidence="3 4" key="1">
    <citation type="journal article" date="2010" name="Stand. Genomic Sci.">
        <title>Complete genome sequence of Brachyspira murdochii type strain (56-150).</title>
        <authorList>
            <person name="Pati A."/>
            <person name="Sikorski J."/>
            <person name="Gronow S."/>
            <person name="Munk C."/>
            <person name="Lapidus A."/>
            <person name="Copeland A."/>
            <person name="Glavina Del Tio T."/>
            <person name="Nolan M."/>
            <person name="Lucas S."/>
            <person name="Chen F."/>
            <person name="Tice H."/>
            <person name="Cheng J.F."/>
            <person name="Han C."/>
            <person name="Detter J.C."/>
            <person name="Bruce D."/>
            <person name="Tapia R."/>
            <person name="Goodwin L."/>
            <person name="Pitluck S."/>
            <person name="Liolios K."/>
            <person name="Ivanova N."/>
            <person name="Mavromatis K."/>
            <person name="Mikhailova N."/>
            <person name="Chen A."/>
            <person name="Palaniappan K."/>
            <person name="Land M."/>
            <person name="Hauser L."/>
            <person name="Chang Y.J."/>
            <person name="Jeffries C.D."/>
            <person name="Spring S."/>
            <person name="Rohde M."/>
            <person name="Goker M."/>
            <person name="Bristow J."/>
            <person name="Eisen J.A."/>
            <person name="Markowitz V."/>
            <person name="Hugenholtz P."/>
            <person name="Kyrpides N.C."/>
            <person name="Klenk H.P."/>
        </authorList>
    </citation>
    <scope>NUCLEOTIDE SEQUENCE [LARGE SCALE GENOMIC DNA]</scope>
    <source>
        <strain evidence="4">ATCC 51284 / DSM 12563 / 56-150</strain>
    </source>
</reference>
<dbReference type="eggNOG" id="COG4101">
    <property type="taxonomic scope" value="Bacteria"/>
</dbReference>
<dbReference type="GO" id="GO:0003700">
    <property type="term" value="F:DNA-binding transcription factor activity"/>
    <property type="evidence" value="ECO:0007669"/>
    <property type="project" value="TreeGrafter"/>
</dbReference>
<evidence type="ECO:0000256" key="1">
    <source>
        <dbReference type="ARBA" id="ARBA00023125"/>
    </source>
</evidence>
<dbReference type="PANTHER" id="PTHR46797:SF19">
    <property type="entry name" value="BLL2473 PROTEIN"/>
    <property type="match status" value="1"/>
</dbReference>